<keyword evidence="3" id="KW-1185">Reference proteome</keyword>
<dbReference type="Gene3D" id="3.30.420.40">
    <property type="match status" value="2"/>
</dbReference>
<evidence type="ECO:0000313" key="3">
    <source>
        <dbReference type="Proteomes" id="UP000199068"/>
    </source>
</evidence>
<evidence type="ECO:0000313" key="2">
    <source>
        <dbReference type="EMBL" id="SDM05492.1"/>
    </source>
</evidence>
<name>A0A1G9Q367_9FIRM</name>
<keyword evidence="2" id="KW-0418">Kinase</keyword>
<dbReference type="GO" id="GO:0016301">
    <property type="term" value="F:kinase activity"/>
    <property type="evidence" value="ECO:0007669"/>
    <property type="project" value="UniProtKB-KW"/>
</dbReference>
<keyword evidence="2" id="KW-0808">Transferase</keyword>
<dbReference type="RefSeq" id="WP_092725959.1">
    <property type="nucleotide sequence ID" value="NZ_FNGW01000005.1"/>
</dbReference>
<protein>
    <submittedName>
        <fullName evidence="2">Glucokinase</fullName>
    </submittedName>
</protein>
<dbReference type="SUPFAM" id="SSF53067">
    <property type="entry name" value="Actin-like ATPase domain"/>
    <property type="match status" value="1"/>
</dbReference>
<dbReference type="STRING" id="1121325.SAMN04515677_10520"/>
<dbReference type="InterPro" id="IPR049874">
    <property type="entry name" value="ROK_cs"/>
</dbReference>
<gene>
    <name evidence="2" type="ORF">SAMN04515677_10520</name>
</gene>
<dbReference type="PANTHER" id="PTHR18964">
    <property type="entry name" value="ROK (REPRESSOR, ORF, KINASE) FAMILY"/>
    <property type="match status" value="1"/>
</dbReference>
<dbReference type="InterPro" id="IPR000600">
    <property type="entry name" value="ROK"/>
</dbReference>
<proteinExistence type="inferred from homology"/>
<reference evidence="2 3" key="1">
    <citation type="submission" date="2016-10" db="EMBL/GenBank/DDBJ databases">
        <authorList>
            <person name="de Groot N.N."/>
        </authorList>
    </citation>
    <scope>NUCLEOTIDE SEQUENCE [LARGE SCALE GENOMIC DNA]</scope>
    <source>
        <strain evidence="2 3">DSM 797</strain>
    </source>
</reference>
<dbReference type="InterPro" id="IPR043129">
    <property type="entry name" value="ATPase_NBD"/>
</dbReference>
<accession>A0A1G9Q367</accession>
<dbReference type="PROSITE" id="PS01125">
    <property type="entry name" value="ROK"/>
    <property type="match status" value="1"/>
</dbReference>
<dbReference type="EMBL" id="FNGW01000005">
    <property type="protein sequence ID" value="SDM05492.1"/>
    <property type="molecule type" value="Genomic_DNA"/>
</dbReference>
<dbReference type="PANTHER" id="PTHR18964:SF149">
    <property type="entry name" value="BIFUNCTIONAL UDP-N-ACETYLGLUCOSAMINE 2-EPIMERASE_N-ACETYLMANNOSAMINE KINASE"/>
    <property type="match status" value="1"/>
</dbReference>
<dbReference type="Pfam" id="PF00480">
    <property type="entry name" value="ROK"/>
    <property type="match status" value="1"/>
</dbReference>
<evidence type="ECO:0000256" key="1">
    <source>
        <dbReference type="ARBA" id="ARBA00006479"/>
    </source>
</evidence>
<dbReference type="Proteomes" id="UP000199068">
    <property type="component" value="Unassembled WGS sequence"/>
</dbReference>
<sequence>MYKIGIDVGGMSIKAGIVKDGQIISKMSKETNCERGVEGLSQDIADLVEDILSQNNIDIKSVSNIGIGIPGVVTNEGAVTCVNLGLKNSLIVPILEEKFKGTKVSIGNDANVAALAEFSYGSMRGYESGVMITLGTGIGGGIIINGKLITGANGIGAEIGHMMLSTNYFDCNCGNNGCFETFCSATAIIKYAQKLAEEGKTTKIIEYAEGNLNNITAKMVFDAYREDDSVAIEVVDRFKKYLAMGLANIVNFIDPQVISIGGGVSNASDIMLNGLNDKVKKHLPFKEGNIGDIVIAEFKNDAGILGASAL</sequence>
<comment type="similarity">
    <text evidence="1">Belongs to the ROK (NagC/XylR) family.</text>
</comment>
<dbReference type="AlphaFoldDB" id="A0A1G9Q367"/>
<organism evidence="2 3">
    <name type="scientific">Romboutsia lituseburensis DSM 797</name>
    <dbReference type="NCBI Taxonomy" id="1121325"/>
    <lineage>
        <taxon>Bacteria</taxon>
        <taxon>Bacillati</taxon>
        <taxon>Bacillota</taxon>
        <taxon>Clostridia</taxon>
        <taxon>Peptostreptococcales</taxon>
        <taxon>Peptostreptococcaceae</taxon>
        <taxon>Romboutsia</taxon>
    </lineage>
</organism>